<dbReference type="EMBL" id="JBHSHJ010000034">
    <property type="protein sequence ID" value="MFC4790450.1"/>
    <property type="molecule type" value="Genomic_DNA"/>
</dbReference>
<evidence type="ECO:0000313" key="2">
    <source>
        <dbReference type="Proteomes" id="UP001596001"/>
    </source>
</evidence>
<name>A0ABV9QGY7_9BURK</name>
<accession>A0ABV9QGY7</accession>
<proteinExistence type="predicted"/>
<feature type="non-terminal residue" evidence="1">
    <location>
        <position position="1"/>
    </location>
</feature>
<dbReference type="RefSeq" id="WP_382434997.1">
    <property type="nucleotide sequence ID" value="NZ_JBHSHJ010000034.1"/>
</dbReference>
<dbReference type="Proteomes" id="UP001596001">
    <property type="component" value="Unassembled WGS sequence"/>
</dbReference>
<sequence length="67" mass="7891">TQRPIIQNYWKIIYFRDTERVTPVLSRWKWVRLCIFEVLFGQELLESLVTTASVSGCPEDPDTEKMG</sequence>
<comment type="caution">
    <text evidence="1">The sequence shown here is derived from an EMBL/GenBank/DDBJ whole genome shotgun (WGS) entry which is preliminary data.</text>
</comment>
<evidence type="ECO:0000313" key="1">
    <source>
        <dbReference type="EMBL" id="MFC4790450.1"/>
    </source>
</evidence>
<gene>
    <name evidence="1" type="ORF">ACFO6X_15850</name>
</gene>
<reference evidence="2" key="1">
    <citation type="journal article" date="2019" name="Int. J. Syst. Evol. Microbiol.">
        <title>The Global Catalogue of Microorganisms (GCM) 10K type strain sequencing project: providing services to taxonomists for standard genome sequencing and annotation.</title>
        <authorList>
            <consortium name="The Broad Institute Genomics Platform"/>
            <consortium name="The Broad Institute Genome Sequencing Center for Infectious Disease"/>
            <person name="Wu L."/>
            <person name="Ma J."/>
        </authorList>
    </citation>
    <scope>NUCLEOTIDE SEQUENCE [LARGE SCALE GENOMIC DNA]</scope>
    <source>
        <strain evidence="2">CCUG 49452</strain>
    </source>
</reference>
<keyword evidence="2" id="KW-1185">Reference proteome</keyword>
<protein>
    <submittedName>
        <fullName evidence="1">Uncharacterized protein</fullName>
    </submittedName>
</protein>
<organism evidence="1 2">
    <name type="scientific">Giesbergeria sinuosa</name>
    <dbReference type="NCBI Taxonomy" id="80883"/>
    <lineage>
        <taxon>Bacteria</taxon>
        <taxon>Pseudomonadati</taxon>
        <taxon>Pseudomonadota</taxon>
        <taxon>Betaproteobacteria</taxon>
        <taxon>Burkholderiales</taxon>
        <taxon>Comamonadaceae</taxon>
        <taxon>Giesbergeria</taxon>
    </lineage>
</organism>